<dbReference type="Pfam" id="PF05523">
    <property type="entry name" value="FdtA"/>
    <property type="match status" value="1"/>
</dbReference>
<dbReference type="CDD" id="cd20292">
    <property type="entry name" value="cupin_QdtA-like"/>
    <property type="match status" value="1"/>
</dbReference>
<organism evidence="2 3">
    <name type="scientific">Algoriphagus pacificus</name>
    <dbReference type="NCBI Taxonomy" id="2811234"/>
    <lineage>
        <taxon>Bacteria</taxon>
        <taxon>Pseudomonadati</taxon>
        <taxon>Bacteroidota</taxon>
        <taxon>Cytophagia</taxon>
        <taxon>Cytophagales</taxon>
        <taxon>Cyclobacteriaceae</taxon>
        <taxon>Algoriphagus</taxon>
    </lineage>
</organism>
<dbReference type="EMBL" id="JAFKCU010000002">
    <property type="protein sequence ID" value="MBN7815432.1"/>
    <property type="molecule type" value="Genomic_DNA"/>
</dbReference>
<gene>
    <name evidence="2" type="ORF">J0A69_08340</name>
</gene>
<proteinExistence type="predicted"/>
<evidence type="ECO:0000313" key="3">
    <source>
        <dbReference type="Proteomes" id="UP000664480"/>
    </source>
</evidence>
<dbReference type="Gene3D" id="2.60.120.10">
    <property type="entry name" value="Jelly Rolls"/>
    <property type="match status" value="1"/>
</dbReference>
<evidence type="ECO:0000313" key="2">
    <source>
        <dbReference type="EMBL" id="MBN7815432.1"/>
    </source>
</evidence>
<dbReference type="Proteomes" id="UP000664480">
    <property type="component" value="Unassembled WGS sequence"/>
</dbReference>
<reference evidence="2 3" key="1">
    <citation type="submission" date="2021-03" db="EMBL/GenBank/DDBJ databases">
        <title>novel species isolated from a fishpond in China.</title>
        <authorList>
            <person name="Lu H."/>
            <person name="Cai Z."/>
        </authorList>
    </citation>
    <scope>NUCLEOTIDE SEQUENCE [LARGE SCALE GENOMIC DNA]</scope>
    <source>
        <strain evidence="2 3">YJ13C</strain>
    </source>
</reference>
<dbReference type="InterPro" id="IPR008894">
    <property type="entry name" value="QdtA_cupin_dom"/>
</dbReference>
<dbReference type="SUPFAM" id="SSF51182">
    <property type="entry name" value="RmlC-like cupins"/>
    <property type="match status" value="1"/>
</dbReference>
<comment type="caution">
    <text evidence="2">The sequence shown here is derived from an EMBL/GenBank/DDBJ whole genome shotgun (WGS) entry which is preliminary data.</text>
</comment>
<name>A0ABS3CEH7_9BACT</name>
<dbReference type="InterPro" id="IPR014710">
    <property type="entry name" value="RmlC-like_jellyroll"/>
</dbReference>
<dbReference type="InterPro" id="IPR011051">
    <property type="entry name" value="RmlC_Cupin_sf"/>
</dbReference>
<protein>
    <submittedName>
        <fullName evidence="2">FdtA/QdtA family cupin domain-containing protein</fullName>
    </submittedName>
</protein>
<feature type="domain" description="Sugar 3,4-ketoisomerase QdtA cupin" evidence="1">
    <location>
        <begin position="10"/>
        <end position="137"/>
    </location>
</feature>
<keyword evidence="3" id="KW-1185">Reference proteome</keyword>
<evidence type="ECO:0000259" key="1">
    <source>
        <dbReference type="Pfam" id="PF05523"/>
    </source>
</evidence>
<sequence>MTEIKQAKSPKMIELPGHVSESGELRFWDNEALFPKGIQRCFWISKVKPGETRGNHAHMKESQVIVAISGELQVEVTDIEGRVMNFTLNSSSKGLFVPPLHWISVSFGKEAILLALCDRKYSEEDYIRDKKDFDNYTKANR</sequence>
<dbReference type="RefSeq" id="WP_206586104.1">
    <property type="nucleotide sequence ID" value="NZ_JAFKCU010000002.1"/>
</dbReference>
<accession>A0ABS3CEH7</accession>